<sequence>MNYEERVLATIDYIGKNLDDELPLEKLCQVACFSKFHFHRLFTAYTGLSLQQYIRWLRLKRAAHQLIIDDKVTILAVAIEAGFESHQAFTRVFKQACGLTPTQYRAVGNSAVWDSPPYKIPKLRENSMNVTIREEKSRRFAVLEHRGDPNTVGQSVNKLVNWAKSLPISVKPNAGDAFGYAYDDPATTKPEDFRFDLALTVPENLELKSEQITERRLPQGRYAVAVHCGSRDNIGETIYAVLRDWLPTSGEKLGELPCLFSYQNFDHEVAETELITECWFLLD</sequence>
<evidence type="ECO:0000256" key="3">
    <source>
        <dbReference type="ARBA" id="ARBA00023163"/>
    </source>
</evidence>
<gene>
    <name evidence="5" type="primary">rhaR_1</name>
    <name evidence="5" type="ORF">VMF7928_00145</name>
</gene>
<dbReference type="PRINTS" id="PR00032">
    <property type="entry name" value="HTHARAC"/>
</dbReference>
<keyword evidence="3" id="KW-0804">Transcription</keyword>
<comment type="caution">
    <text evidence="5">The sequence shown here is derived from an EMBL/GenBank/DDBJ whole genome shotgun (WGS) entry which is preliminary data.</text>
</comment>
<dbReference type="Gene3D" id="3.20.80.10">
    <property type="entry name" value="Regulatory factor, effector binding domain"/>
    <property type="match status" value="1"/>
</dbReference>
<dbReference type="SUPFAM" id="SSF55136">
    <property type="entry name" value="Probable bacterial effector-binding domain"/>
    <property type="match status" value="1"/>
</dbReference>
<evidence type="ECO:0000259" key="4">
    <source>
        <dbReference type="PROSITE" id="PS01124"/>
    </source>
</evidence>
<dbReference type="Gene3D" id="1.10.10.60">
    <property type="entry name" value="Homeodomain-like"/>
    <property type="match status" value="2"/>
</dbReference>
<dbReference type="InterPro" id="IPR009057">
    <property type="entry name" value="Homeodomain-like_sf"/>
</dbReference>
<dbReference type="InterPro" id="IPR010499">
    <property type="entry name" value="AraC_E-bd"/>
</dbReference>
<feature type="domain" description="HTH araC/xylS-type" evidence="4">
    <location>
        <begin position="8"/>
        <end position="107"/>
    </location>
</feature>
<dbReference type="InterPro" id="IPR018060">
    <property type="entry name" value="HTH_AraC"/>
</dbReference>
<organism evidence="5 6">
    <name type="scientific">Vibrio marisflavi CECT 7928</name>
    <dbReference type="NCBI Taxonomy" id="634439"/>
    <lineage>
        <taxon>Bacteria</taxon>
        <taxon>Pseudomonadati</taxon>
        <taxon>Pseudomonadota</taxon>
        <taxon>Gammaproteobacteria</taxon>
        <taxon>Vibrionales</taxon>
        <taxon>Vibrionaceae</taxon>
        <taxon>Vibrio</taxon>
    </lineage>
</organism>
<evidence type="ECO:0000256" key="1">
    <source>
        <dbReference type="ARBA" id="ARBA00023015"/>
    </source>
</evidence>
<dbReference type="InterPro" id="IPR050908">
    <property type="entry name" value="SmbC-like"/>
</dbReference>
<keyword evidence="6" id="KW-1185">Reference proteome</keyword>
<keyword evidence="1" id="KW-0805">Transcription regulation</keyword>
<dbReference type="SMART" id="SM00871">
    <property type="entry name" value="AraC_E_bind"/>
    <property type="match status" value="1"/>
</dbReference>
<dbReference type="Proteomes" id="UP000838748">
    <property type="component" value="Unassembled WGS sequence"/>
</dbReference>
<evidence type="ECO:0000313" key="6">
    <source>
        <dbReference type="Proteomes" id="UP000838748"/>
    </source>
</evidence>
<dbReference type="PANTHER" id="PTHR40055:SF1">
    <property type="entry name" value="TRANSCRIPTIONAL REGULATOR YGIV-RELATED"/>
    <property type="match status" value="1"/>
</dbReference>
<dbReference type="RefSeq" id="WP_237359557.1">
    <property type="nucleotide sequence ID" value="NZ_CAKLDM010000001.1"/>
</dbReference>
<evidence type="ECO:0000256" key="2">
    <source>
        <dbReference type="ARBA" id="ARBA00023125"/>
    </source>
</evidence>
<accession>A0ABN8DXB0</accession>
<proteinExistence type="predicted"/>
<name>A0ABN8DXB0_9VIBR</name>
<dbReference type="PANTHER" id="PTHR40055">
    <property type="entry name" value="TRANSCRIPTIONAL REGULATOR YGIV-RELATED"/>
    <property type="match status" value="1"/>
</dbReference>
<keyword evidence="2" id="KW-0238">DNA-binding</keyword>
<dbReference type="InterPro" id="IPR018062">
    <property type="entry name" value="HTH_AraC-typ_CS"/>
</dbReference>
<dbReference type="SMART" id="SM00342">
    <property type="entry name" value="HTH_ARAC"/>
    <property type="match status" value="1"/>
</dbReference>
<dbReference type="EMBL" id="CAKLDM010000001">
    <property type="protein sequence ID" value="CAH0536049.1"/>
    <property type="molecule type" value="Genomic_DNA"/>
</dbReference>
<dbReference type="InterPro" id="IPR020449">
    <property type="entry name" value="Tscrpt_reg_AraC-type_HTH"/>
</dbReference>
<reference evidence="5" key="1">
    <citation type="submission" date="2021-11" db="EMBL/GenBank/DDBJ databases">
        <authorList>
            <person name="Rodrigo-Torres L."/>
            <person name="Arahal R. D."/>
            <person name="Lucena T."/>
        </authorList>
    </citation>
    <scope>NUCLEOTIDE SEQUENCE</scope>
    <source>
        <strain evidence="5">CECT 7928</strain>
    </source>
</reference>
<dbReference type="InterPro" id="IPR029442">
    <property type="entry name" value="GyrI-like"/>
</dbReference>
<dbReference type="PROSITE" id="PS00041">
    <property type="entry name" value="HTH_ARAC_FAMILY_1"/>
    <property type="match status" value="1"/>
</dbReference>
<dbReference type="InterPro" id="IPR011256">
    <property type="entry name" value="Reg_factor_effector_dom_sf"/>
</dbReference>
<protein>
    <submittedName>
        <fullName evidence="5">HTH-type transcriptional activator RhaR</fullName>
    </submittedName>
</protein>
<dbReference type="PROSITE" id="PS01124">
    <property type="entry name" value="HTH_ARAC_FAMILY_2"/>
    <property type="match status" value="1"/>
</dbReference>
<dbReference type="SUPFAM" id="SSF46689">
    <property type="entry name" value="Homeodomain-like"/>
    <property type="match status" value="2"/>
</dbReference>
<dbReference type="Pfam" id="PF12833">
    <property type="entry name" value="HTH_18"/>
    <property type="match status" value="1"/>
</dbReference>
<dbReference type="Pfam" id="PF06445">
    <property type="entry name" value="GyrI-like"/>
    <property type="match status" value="1"/>
</dbReference>
<evidence type="ECO:0000313" key="5">
    <source>
        <dbReference type="EMBL" id="CAH0536049.1"/>
    </source>
</evidence>